<dbReference type="InterPro" id="IPR024997">
    <property type="entry name" value="DUF3892"/>
</dbReference>
<accession>A0A223KQD1</accession>
<dbReference type="EMBL" id="CP018866">
    <property type="protein sequence ID" value="AST91725.1"/>
    <property type="molecule type" value="Genomic_DNA"/>
</dbReference>
<protein>
    <recommendedName>
        <fullName evidence="3">DUF3892 domain-containing protein</fullName>
    </recommendedName>
</protein>
<dbReference type="Proteomes" id="UP000215224">
    <property type="component" value="Chromosome"/>
</dbReference>
<organism evidence="1 2">
    <name type="scientific">Sutcliffiella cohnii</name>
    <dbReference type="NCBI Taxonomy" id="33932"/>
    <lineage>
        <taxon>Bacteria</taxon>
        <taxon>Bacillati</taxon>
        <taxon>Bacillota</taxon>
        <taxon>Bacilli</taxon>
        <taxon>Bacillales</taxon>
        <taxon>Bacillaceae</taxon>
        <taxon>Sutcliffiella</taxon>
    </lineage>
</organism>
<evidence type="ECO:0000313" key="1">
    <source>
        <dbReference type="EMBL" id="AST91725.1"/>
    </source>
</evidence>
<dbReference type="KEGG" id="bcoh:BC6307_10775"/>
<dbReference type="STRING" id="1314751.GCA_001591425_02839"/>
<name>A0A223KQD1_9BACI</name>
<sequence length="81" mass="9010">MERSLYTLKETFIAVQKNGDGDIEKFKTSNGRILSYEQALHDVNEGIVIGANVFKGKDGEMYIRGNADGDPTNNLDQLPTF</sequence>
<keyword evidence="2" id="KW-1185">Reference proteome</keyword>
<evidence type="ECO:0000313" key="2">
    <source>
        <dbReference type="Proteomes" id="UP000215224"/>
    </source>
</evidence>
<proteinExistence type="predicted"/>
<dbReference type="AlphaFoldDB" id="A0A223KQD1"/>
<evidence type="ECO:0008006" key="3">
    <source>
        <dbReference type="Google" id="ProtNLM"/>
    </source>
</evidence>
<dbReference type="Pfam" id="PF13031">
    <property type="entry name" value="DUF3892"/>
    <property type="match status" value="1"/>
</dbReference>
<reference evidence="1 2" key="1">
    <citation type="submission" date="2016-12" db="EMBL/GenBank/DDBJ databases">
        <title>The whole genome sequencing and assembly of Bacillus cohnii DSM 6307T strain.</title>
        <authorList>
            <person name="Lee Y.-J."/>
            <person name="Yi H."/>
            <person name="Bahn Y.-S."/>
            <person name="Kim J.F."/>
            <person name="Lee D.-W."/>
        </authorList>
    </citation>
    <scope>NUCLEOTIDE SEQUENCE [LARGE SCALE GENOMIC DNA]</scope>
    <source>
        <strain evidence="1 2">DSM 6307</strain>
    </source>
</reference>
<gene>
    <name evidence="1" type="ORF">BC6307_10775</name>
</gene>